<dbReference type="RefSeq" id="WP_099579106.1">
    <property type="nucleotide sequence ID" value="NZ_CP073819.1"/>
</dbReference>
<dbReference type="InterPro" id="IPR051461">
    <property type="entry name" value="UPF0750_membrane"/>
</dbReference>
<evidence type="ECO:0000259" key="7">
    <source>
        <dbReference type="Pfam" id="PF10035"/>
    </source>
</evidence>
<accession>A0A327ZNX5</accession>
<keyword evidence="4 6" id="KW-1133">Transmembrane helix</keyword>
<reference evidence="8 9" key="1">
    <citation type="journal article" date="2018" name="Front. Microbiol.">
        <title>Description and Comparative Genomics of Macrococcus caseolyticus subsp. hominis subsp. nov., Macrococcus goetzii sp. nov., Macrococcus epidermidis sp. nov., and Macrococcus bohemicus sp. nov., Novel Macrococci From Human Clinical Material With Virulence Potential and Suspected Uptake of Foreign DNA by Natural Transformation.</title>
        <authorList>
            <person name="Maslanova I."/>
            <person name="Wertheimer Z."/>
            <person name="Sedlacek I."/>
            <person name="Svec P."/>
            <person name="Indrakova A."/>
            <person name="Kovarovic V."/>
            <person name="Schumann P."/>
            <person name="Sproer C."/>
            <person name="Kralova S."/>
            <person name="Sedo O."/>
            <person name="Kristofova L."/>
            <person name="Vrbovska V."/>
            <person name="Fuzik T."/>
            <person name="Petras P."/>
            <person name="Zdrahal Z."/>
            <person name="Ruzickova V."/>
            <person name="Doskar J."/>
            <person name="Pantucek R."/>
        </authorList>
    </citation>
    <scope>NUCLEOTIDE SEQUENCE [LARGE SCALE GENOMIC DNA]</scope>
    <source>
        <strain evidence="8 9">01/688</strain>
    </source>
</reference>
<gene>
    <name evidence="8" type="ORF">BHU61_11025</name>
</gene>
<dbReference type="GO" id="GO:0005886">
    <property type="term" value="C:plasma membrane"/>
    <property type="evidence" value="ECO:0007669"/>
    <property type="project" value="UniProtKB-SubCell"/>
</dbReference>
<dbReference type="Gene3D" id="3.30.70.120">
    <property type="match status" value="1"/>
</dbReference>
<feature type="domain" description="DUF2179" evidence="7">
    <location>
        <begin position="222"/>
        <end position="276"/>
    </location>
</feature>
<evidence type="ECO:0000256" key="6">
    <source>
        <dbReference type="SAM" id="Phobius"/>
    </source>
</evidence>
<feature type="transmembrane region" description="Helical" evidence="6">
    <location>
        <begin position="12"/>
        <end position="33"/>
    </location>
</feature>
<keyword evidence="5 6" id="KW-0472">Membrane</keyword>
<protein>
    <submittedName>
        <fullName evidence="8">YitT family protein</fullName>
    </submittedName>
</protein>
<dbReference type="Pfam" id="PF02588">
    <property type="entry name" value="YitT_membrane"/>
    <property type="match status" value="1"/>
</dbReference>
<keyword evidence="9" id="KW-1185">Reference proteome</keyword>
<evidence type="ECO:0000313" key="8">
    <source>
        <dbReference type="EMBL" id="RAK44071.1"/>
    </source>
</evidence>
<sequence length="283" mass="31071">MNYFKNLKLTWKSVFFVLLGSLIFSLAVNVFIIPANLGEGGVTGMSLIFLYSFGWSPAITTLLMNLVLLAVGYKFLSKRSMALTIISIVALSVFLKITEPLQLHLKEVLVSTIFGGFLVGIGIGMIVLVGGTTAGTTILARIAHKYLDVSTSYALLFFDLIVVAISLTVIPVEKALLTVLSLYLGTKSMDMIIEGLNPKKAITIISQNPDPIAKMLDEDIGRGITILNGRGYYSKRETEVLYCVINKLQLTKTKRMIKKIDENAFVVVHDVRDVLGNGFINED</sequence>
<dbReference type="Pfam" id="PF10035">
    <property type="entry name" value="DUF2179"/>
    <property type="match status" value="1"/>
</dbReference>
<comment type="subcellular location">
    <subcellularLocation>
        <location evidence="1">Cell membrane</location>
        <topology evidence="1">Multi-pass membrane protein</topology>
    </subcellularLocation>
</comment>
<feature type="transmembrane region" description="Helical" evidence="6">
    <location>
        <begin position="80"/>
        <end position="97"/>
    </location>
</feature>
<name>A0A327ZNX5_9STAP</name>
<dbReference type="InterPro" id="IPR015867">
    <property type="entry name" value="N-reg_PII/ATP_PRibTrfase_C"/>
</dbReference>
<dbReference type="Proteomes" id="UP000249808">
    <property type="component" value="Unassembled WGS sequence"/>
</dbReference>
<feature type="transmembrane region" description="Helical" evidence="6">
    <location>
        <begin position="117"/>
        <end position="140"/>
    </location>
</feature>
<evidence type="ECO:0000313" key="9">
    <source>
        <dbReference type="Proteomes" id="UP000249808"/>
    </source>
</evidence>
<evidence type="ECO:0000256" key="3">
    <source>
        <dbReference type="ARBA" id="ARBA00022692"/>
    </source>
</evidence>
<dbReference type="CDD" id="cd16380">
    <property type="entry name" value="YitT_C"/>
    <property type="match status" value="1"/>
</dbReference>
<dbReference type="EMBL" id="PZJH01000006">
    <property type="protein sequence ID" value="RAK44071.1"/>
    <property type="molecule type" value="Genomic_DNA"/>
</dbReference>
<dbReference type="PANTHER" id="PTHR33545:SF4">
    <property type="entry name" value="UPF0750 MEMBRANE PROTEIN YXKD"/>
    <property type="match status" value="1"/>
</dbReference>
<evidence type="ECO:0000256" key="1">
    <source>
        <dbReference type="ARBA" id="ARBA00004651"/>
    </source>
</evidence>
<comment type="caution">
    <text evidence="8">The sequence shown here is derived from an EMBL/GenBank/DDBJ whole genome shotgun (WGS) entry which is preliminary data.</text>
</comment>
<dbReference type="PIRSF" id="PIRSF006483">
    <property type="entry name" value="Membrane_protein_YitT"/>
    <property type="match status" value="1"/>
</dbReference>
<dbReference type="InterPro" id="IPR003740">
    <property type="entry name" value="YitT"/>
</dbReference>
<dbReference type="AlphaFoldDB" id="A0A327ZNX5"/>
<feature type="transmembrane region" description="Helical" evidence="6">
    <location>
        <begin position="53"/>
        <end position="73"/>
    </location>
</feature>
<evidence type="ECO:0000256" key="2">
    <source>
        <dbReference type="ARBA" id="ARBA00022475"/>
    </source>
</evidence>
<feature type="transmembrane region" description="Helical" evidence="6">
    <location>
        <begin position="152"/>
        <end position="172"/>
    </location>
</feature>
<organism evidence="8 9">
    <name type="scientific">Macrococcus epidermidis</name>
    <dbReference type="NCBI Taxonomy" id="1902580"/>
    <lineage>
        <taxon>Bacteria</taxon>
        <taxon>Bacillati</taxon>
        <taxon>Bacillota</taxon>
        <taxon>Bacilli</taxon>
        <taxon>Bacillales</taxon>
        <taxon>Staphylococcaceae</taxon>
        <taxon>Macrococcus</taxon>
    </lineage>
</organism>
<keyword evidence="3 6" id="KW-0812">Transmembrane</keyword>
<evidence type="ECO:0000256" key="5">
    <source>
        <dbReference type="ARBA" id="ARBA00023136"/>
    </source>
</evidence>
<keyword evidence="2" id="KW-1003">Cell membrane</keyword>
<dbReference type="PANTHER" id="PTHR33545">
    <property type="entry name" value="UPF0750 MEMBRANE PROTEIN YITT-RELATED"/>
    <property type="match status" value="1"/>
</dbReference>
<evidence type="ECO:0000256" key="4">
    <source>
        <dbReference type="ARBA" id="ARBA00022989"/>
    </source>
</evidence>
<dbReference type="InterPro" id="IPR019264">
    <property type="entry name" value="DUF2179"/>
</dbReference>
<proteinExistence type="predicted"/>